<dbReference type="PROSITE" id="PS51421">
    <property type="entry name" value="RAS"/>
    <property type="match status" value="1"/>
</dbReference>
<dbReference type="OrthoDB" id="8830751at2759"/>
<gene>
    <name evidence="3" type="ORF">BOX15_Mlig009552g1</name>
</gene>
<evidence type="ECO:0000256" key="2">
    <source>
        <dbReference type="ARBA" id="ARBA00023134"/>
    </source>
</evidence>
<evidence type="ECO:0000256" key="1">
    <source>
        <dbReference type="ARBA" id="ARBA00022741"/>
    </source>
</evidence>
<dbReference type="Proteomes" id="UP000215902">
    <property type="component" value="Unassembled WGS sequence"/>
</dbReference>
<dbReference type="GO" id="GO:0007264">
    <property type="term" value="P:small GTPase-mediated signal transduction"/>
    <property type="evidence" value="ECO:0007669"/>
    <property type="project" value="InterPro"/>
</dbReference>
<dbReference type="InterPro" id="IPR001806">
    <property type="entry name" value="Small_GTPase"/>
</dbReference>
<organism evidence="3 4">
    <name type="scientific">Macrostomum lignano</name>
    <dbReference type="NCBI Taxonomy" id="282301"/>
    <lineage>
        <taxon>Eukaryota</taxon>
        <taxon>Metazoa</taxon>
        <taxon>Spiralia</taxon>
        <taxon>Lophotrochozoa</taxon>
        <taxon>Platyhelminthes</taxon>
        <taxon>Rhabditophora</taxon>
        <taxon>Macrostomorpha</taxon>
        <taxon>Macrostomida</taxon>
        <taxon>Macrostomidae</taxon>
        <taxon>Macrostomum</taxon>
    </lineage>
</organism>
<dbReference type="STRING" id="282301.A0A267DGC3"/>
<dbReference type="AlphaFoldDB" id="A0A267DGC3"/>
<dbReference type="PRINTS" id="PR00449">
    <property type="entry name" value="RASTRNSFRMNG"/>
</dbReference>
<protein>
    <submittedName>
        <fullName evidence="3">Uncharacterized protein</fullName>
    </submittedName>
</protein>
<reference evidence="3 4" key="1">
    <citation type="submission" date="2017-06" db="EMBL/GenBank/DDBJ databases">
        <title>A platform for efficient transgenesis in Macrostomum lignano, a flatworm model organism for stem cell research.</title>
        <authorList>
            <person name="Berezikov E."/>
        </authorList>
    </citation>
    <scope>NUCLEOTIDE SEQUENCE [LARGE SCALE GENOMIC DNA]</scope>
    <source>
        <strain evidence="3">DV1</strain>
        <tissue evidence="3">Whole organism</tissue>
    </source>
</reference>
<dbReference type="GO" id="GO:0005525">
    <property type="term" value="F:GTP binding"/>
    <property type="evidence" value="ECO:0007669"/>
    <property type="project" value="UniProtKB-KW"/>
</dbReference>
<keyword evidence="1" id="KW-0547">Nucleotide-binding</keyword>
<dbReference type="InterPro" id="IPR027417">
    <property type="entry name" value="P-loop_NTPase"/>
</dbReference>
<name>A0A267DGC3_9PLAT</name>
<dbReference type="PANTHER" id="PTHR24072">
    <property type="entry name" value="RHO FAMILY GTPASE"/>
    <property type="match status" value="1"/>
</dbReference>
<dbReference type="Pfam" id="PF00071">
    <property type="entry name" value="Ras"/>
    <property type="match status" value="1"/>
</dbReference>
<comment type="caution">
    <text evidence="3">The sequence shown here is derived from an EMBL/GenBank/DDBJ whole genome shotgun (WGS) entry which is preliminary data.</text>
</comment>
<dbReference type="InterPro" id="IPR003578">
    <property type="entry name" value="Small_GTPase_Rho"/>
</dbReference>
<dbReference type="GO" id="GO:0003924">
    <property type="term" value="F:GTPase activity"/>
    <property type="evidence" value="ECO:0007669"/>
    <property type="project" value="InterPro"/>
</dbReference>
<dbReference type="PROSITE" id="PS51419">
    <property type="entry name" value="RAB"/>
    <property type="match status" value="1"/>
</dbReference>
<dbReference type="SUPFAM" id="SSF52540">
    <property type="entry name" value="P-loop containing nucleoside triphosphate hydrolases"/>
    <property type="match status" value="1"/>
</dbReference>
<keyword evidence="4" id="KW-1185">Reference proteome</keyword>
<accession>A0A267DGC3</accession>
<evidence type="ECO:0000313" key="3">
    <source>
        <dbReference type="EMBL" id="PAA48348.1"/>
    </source>
</evidence>
<sequence>MGARDHAPLPKTPFILVGTQCDLRNDQTVQEKLAKNKQRCIAPEQGEKLARELKAVKYVECSALTQKNLKAVFDEAIMAAWTRRRRPSRSRSASSSELPSYRWQSRIGDADKVCHSKTGWVFLCNTNLFQFPQVQQVAD</sequence>
<dbReference type="EMBL" id="NIVC01004170">
    <property type="protein sequence ID" value="PAA48348.1"/>
    <property type="molecule type" value="Genomic_DNA"/>
</dbReference>
<evidence type="ECO:0000313" key="4">
    <source>
        <dbReference type="Proteomes" id="UP000215902"/>
    </source>
</evidence>
<proteinExistence type="predicted"/>
<dbReference type="Gene3D" id="3.40.50.300">
    <property type="entry name" value="P-loop containing nucleotide triphosphate hydrolases"/>
    <property type="match status" value="1"/>
</dbReference>
<keyword evidence="2" id="KW-0342">GTP-binding</keyword>
<dbReference type="SMART" id="SM00174">
    <property type="entry name" value="RHO"/>
    <property type="match status" value="1"/>
</dbReference>